<proteinExistence type="predicted"/>
<gene>
    <name evidence="2" type="ORF">EVOR1521_LOCUS9419</name>
</gene>
<comment type="caution">
    <text evidence="2">The sequence shown here is derived from an EMBL/GenBank/DDBJ whole genome shotgun (WGS) entry which is preliminary data.</text>
</comment>
<feature type="region of interest" description="Disordered" evidence="1">
    <location>
        <begin position="112"/>
        <end position="132"/>
    </location>
</feature>
<evidence type="ECO:0000256" key="1">
    <source>
        <dbReference type="SAM" id="MobiDB-lite"/>
    </source>
</evidence>
<reference evidence="2" key="1">
    <citation type="submission" date="2023-08" db="EMBL/GenBank/DDBJ databases">
        <authorList>
            <person name="Chen Y."/>
            <person name="Shah S."/>
            <person name="Dougan E. K."/>
            <person name="Thang M."/>
            <person name="Chan C."/>
        </authorList>
    </citation>
    <scope>NUCLEOTIDE SEQUENCE</scope>
</reference>
<sequence length="155" mass="17038">MNLLLEVYGKYRPNHEAKLKEAENLAKVLEPLALTVGGYDTADNFLPAEEFGRERYASHAEWYWIPVNGAPKKLSKPKKDPPMKKVLQFLGAQAPDLPLTVPDMLEKWEIAMKENPPPKPEPDLGGVSDMAGLSGLGDLSDLGSLGEAQNVKTEL</sequence>
<organism evidence="2 3">
    <name type="scientific">Effrenium voratum</name>
    <dbReference type="NCBI Taxonomy" id="2562239"/>
    <lineage>
        <taxon>Eukaryota</taxon>
        <taxon>Sar</taxon>
        <taxon>Alveolata</taxon>
        <taxon>Dinophyceae</taxon>
        <taxon>Suessiales</taxon>
        <taxon>Symbiodiniaceae</taxon>
        <taxon>Effrenium</taxon>
    </lineage>
</organism>
<dbReference type="Proteomes" id="UP001178507">
    <property type="component" value="Unassembled WGS sequence"/>
</dbReference>
<name>A0AA36I6C1_9DINO</name>
<evidence type="ECO:0000313" key="2">
    <source>
        <dbReference type="EMBL" id="CAJ1381864.1"/>
    </source>
</evidence>
<keyword evidence="3" id="KW-1185">Reference proteome</keyword>
<accession>A0AA36I6C1</accession>
<dbReference type="EMBL" id="CAUJNA010000848">
    <property type="protein sequence ID" value="CAJ1381864.1"/>
    <property type="molecule type" value="Genomic_DNA"/>
</dbReference>
<protein>
    <submittedName>
        <fullName evidence="2">Uncharacterized protein</fullName>
    </submittedName>
</protein>
<dbReference type="AlphaFoldDB" id="A0AA36I6C1"/>
<evidence type="ECO:0000313" key="3">
    <source>
        <dbReference type="Proteomes" id="UP001178507"/>
    </source>
</evidence>